<comment type="caution">
    <text evidence="1">The sequence shown here is derived from an EMBL/GenBank/DDBJ whole genome shotgun (WGS) entry which is preliminary data.</text>
</comment>
<name>A0A1S1QCJ8_9ACTN</name>
<keyword evidence="2" id="KW-1185">Reference proteome</keyword>
<accession>A0A1S1QCJ8</accession>
<evidence type="ECO:0000313" key="1">
    <source>
        <dbReference type="EMBL" id="OHV30802.1"/>
    </source>
</evidence>
<sequence length="76" mass="8371">MIVTVTRKGKKKPAGALDARYTVTFDALPGKTYGPWSYRETRDDLTVSALLEPVEARALILDAFTDDSASREVPRA</sequence>
<organism evidence="1 2">
    <name type="scientific">Parafrankia soli</name>
    <dbReference type="NCBI Taxonomy" id="2599596"/>
    <lineage>
        <taxon>Bacteria</taxon>
        <taxon>Bacillati</taxon>
        <taxon>Actinomycetota</taxon>
        <taxon>Actinomycetes</taxon>
        <taxon>Frankiales</taxon>
        <taxon>Frankiaceae</taxon>
        <taxon>Parafrankia</taxon>
    </lineage>
</organism>
<reference evidence="2" key="1">
    <citation type="submission" date="2016-07" db="EMBL/GenBank/DDBJ databases">
        <title>Frankia sp. NRRL B-16219 Genome sequencing.</title>
        <authorList>
            <person name="Ghodhbane-Gtari F."/>
            <person name="Swanson E."/>
            <person name="Gueddou A."/>
            <person name="Louati M."/>
            <person name="Nouioui I."/>
            <person name="Hezbri K."/>
            <person name="Abebe-Akele F."/>
            <person name="Simpson S."/>
            <person name="Morris K."/>
            <person name="Thomas K."/>
            <person name="Gtari M."/>
            <person name="Tisa L.S."/>
        </authorList>
    </citation>
    <scope>NUCLEOTIDE SEQUENCE [LARGE SCALE GENOMIC DNA]</scope>
    <source>
        <strain evidence="2">NRRL B-16219</strain>
    </source>
</reference>
<protein>
    <submittedName>
        <fullName evidence="1">Uncharacterized protein</fullName>
    </submittedName>
</protein>
<dbReference type="EMBL" id="MAXA01000173">
    <property type="protein sequence ID" value="OHV30802.1"/>
    <property type="molecule type" value="Genomic_DNA"/>
</dbReference>
<dbReference type="AlphaFoldDB" id="A0A1S1QCJ8"/>
<dbReference type="Proteomes" id="UP000179769">
    <property type="component" value="Unassembled WGS sequence"/>
</dbReference>
<proteinExistence type="predicted"/>
<gene>
    <name evidence="1" type="ORF">BBK14_33960</name>
</gene>
<evidence type="ECO:0000313" key="2">
    <source>
        <dbReference type="Proteomes" id="UP000179769"/>
    </source>
</evidence>